<dbReference type="InterPro" id="IPR029063">
    <property type="entry name" value="SAM-dependent_MTases_sf"/>
</dbReference>
<reference evidence="2" key="1">
    <citation type="submission" date="2020-12" db="EMBL/GenBank/DDBJ databases">
        <title>Hymenobacter sp.</title>
        <authorList>
            <person name="Kim M.K."/>
        </authorList>
    </citation>
    <scope>NUCLEOTIDE SEQUENCE [LARGE SCALE GENOMIC DNA]</scope>
    <source>
        <strain evidence="2">BT553</strain>
    </source>
</reference>
<evidence type="ECO:0000313" key="1">
    <source>
        <dbReference type="EMBL" id="MBJ6121704.1"/>
    </source>
</evidence>
<protein>
    <submittedName>
        <fullName evidence="1">Methyltransferase domain-containing protein</fullName>
    </submittedName>
</protein>
<dbReference type="PANTHER" id="PTHR43464">
    <property type="entry name" value="METHYLTRANSFERASE"/>
    <property type="match status" value="1"/>
</dbReference>
<dbReference type="PANTHER" id="PTHR43464:SF23">
    <property type="entry name" value="JUVENILE HORMONE ACID O-METHYLTRANSFERASE"/>
    <property type="match status" value="1"/>
</dbReference>
<accession>A0ABS0XNT6</accession>
<dbReference type="CDD" id="cd02440">
    <property type="entry name" value="AdoMet_MTases"/>
    <property type="match status" value="1"/>
</dbReference>
<proteinExistence type="predicted"/>
<dbReference type="GO" id="GO:0032259">
    <property type="term" value="P:methylation"/>
    <property type="evidence" value="ECO:0007669"/>
    <property type="project" value="UniProtKB-KW"/>
</dbReference>
<keyword evidence="2" id="KW-1185">Reference proteome</keyword>
<gene>
    <name evidence="1" type="ORF">JAO74_07860</name>
</gene>
<dbReference type="SUPFAM" id="SSF53335">
    <property type="entry name" value="S-adenosyl-L-methionine-dependent methyltransferases"/>
    <property type="match status" value="1"/>
</dbReference>
<dbReference type="GO" id="GO:0008168">
    <property type="term" value="F:methyltransferase activity"/>
    <property type="evidence" value="ECO:0007669"/>
    <property type="project" value="UniProtKB-KW"/>
</dbReference>
<dbReference type="EMBL" id="JAELXS010000003">
    <property type="protein sequence ID" value="MBJ6121704.1"/>
    <property type="molecule type" value="Genomic_DNA"/>
</dbReference>
<dbReference type="RefSeq" id="WP_199036694.1">
    <property type="nucleotide sequence ID" value="NZ_JAELXS010000003.1"/>
</dbReference>
<keyword evidence="1" id="KW-0489">Methyltransferase</keyword>
<organism evidence="1 2">
    <name type="scientific">Sphingomonas mollis</name>
    <dbReference type="NCBI Taxonomy" id="2795726"/>
    <lineage>
        <taxon>Bacteria</taxon>
        <taxon>Pseudomonadati</taxon>
        <taxon>Pseudomonadota</taxon>
        <taxon>Alphaproteobacteria</taxon>
        <taxon>Sphingomonadales</taxon>
        <taxon>Sphingomonadaceae</taxon>
        <taxon>Sphingomonas</taxon>
    </lineage>
</organism>
<dbReference type="Proteomes" id="UP000640426">
    <property type="component" value="Unassembled WGS sequence"/>
</dbReference>
<evidence type="ECO:0000313" key="2">
    <source>
        <dbReference type="Proteomes" id="UP000640426"/>
    </source>
</evidence>
<dbReference type="Pfam" id="PF05401">
    <property type="entry name" value="NodS"/>
    <property type="match status" value="1"/>
</dbReference>
<name>A0ABS0XNT6_9SPHN</name>
<dbReference type="InterPro" id="IPR008715">
    <property type="entry name" value="SAM-MeTfrase_NodS-like"/>
</dbReference>
<comment type="caution">
    <text evidence="1">The sequence shown here is derived from an EMBL/GenBank/DDBJ whole genome shotgun (WGS) entry which is preliminary data.</text>
</comment>
<keyword evidence="1" id="KW-0808">Transferase</keyword>
<sequence>MPADHSLDASYFDGIFASDDDPWSLASSPYEAAKFDATIAAIADSRYDRGLEIGCAHGVLTVRLAELCGTLLAIDISTHAVDLARRRCASLPMVRIEQAAFPADVPADRFDLITLSEVVYYWSDADIAAAARAIVTIADPGCRLILVHWTGETDYPQSGDDAVTKLRLHLGDAITVVRADRTSSYRLDQWIMR</sequence>
<dbReference type="Gene3D" id="3.40.50.150">
    <property type="entry name" value="Vaccinia Virus protein VP39"/>
    <property type="match status" value="1"/>
</dbReference>